<feature type="non-terminal residue" evidence="12">
    <location>
        <position position="394"/>
    </location>
</feature>
<keyword evidence="10" id="KW-0812">Transmembrane</keyword>
<dbReference type="STRING" id="299467.A0A443SQT4"/>
<comment type="caution">
    <text evidence="12">The sequence shown here is derived from an EMBL/GenBank/DDBJ whole genome shotgun (WGS) entry which is preliminary data.</text>
</comment>
<dbReference type="OrthoDB" id="7464992at2759"/>
<keyword evidence="5 9" id="KW-0482">Metalloprotease</keyword>
<dbReference type="GO" id="GO:0046872">
    <property type="term" value="F:metal ion binding"/>
    <property type="evidence" value="ECO:0007669"/>
    <property type="project" value="UniProtKB-KW"/>
</dbReference>
<dbReference type="GO" id="GO:0004222">
    <property type="term" value="F:metalloendopeptidase activity"/>
    <property type="evidence" value="ECO:0007669"/>
    <property type="project" value="InterPro"/>
</dbReference>
<dbReference type="PANTHER" id="PTHR22726">
    <property type="entry name" value="METALLOENDOPEPTIDASE OMA1"/>
    <property type="match status" value="1"/>
</dbReference>
<dbReference type="GO" id="GO:0006515">
    <property type="term" value="P:protein quality control for misfolded or incompletely synthesized proteins"/>
    <property type="evidence" value="ECO:0007669"/>
    <property type="project" value="TreeGrafter"/>
</dbReference>
<evidence type="ECO:0000256" key="7">
    <source>
        <dbReference type="ARBA" id="ARBA00040360"/>
    </source>
</evidence>
<comment type="cofactor">
    <cofactor evidence="9">
        <name>Zn(2+)</name>
        <dbReference type="ChEBI" id="CHEBI:29105"/>
    </cofactor>
    <text evidence="9">Binds 1 zinc ion per subunit.</text>
</comment>
<feature type="non-terminal residue" evidence="12">
    <location>
        <position position="1"/>
    </location>
</feature>
<sequence>AVNLPKLCGFKYEQINCTRTFRTTNKNELPAILSVVLRPIAKVIAMLFGRRIRLWWKNLPEDKRLVLKAWIYKNRTTLLLYFSAVLALFYVYYYSHLQETPLTGRRRFIAFTDKQYEQIVDFEYKSLLQQFGGRLLPSSHSVCKKVENIANRLLLANKDIHQIYDKKWSVCVVEAPDIKNAFVLPNGQIFVFTGILSAVSNDDQLGIVIAHEMSHALLGHGAELLSHAHILDVFIISTLCLLWAVIPFDTYAAFLTWLYHKIVSVIFNLPYNRMLETEADEIGLKLAAKACFDVREAVVFWRKMSLTEKEEIQAIYGESDIPQMEFLSTHPSHESRAENIESLLPKAMEIRNACNCPKLPQTDPRILFEQMKRIVQRPTANVIVLKQPPRPPGM</sequence>
<keyword evidence="1 9" id="KW-0645">Protease</keyword>
<evidence type="ECO:0000256" key="4">
    <source>
        <dbReference type="ARBA" id="ARBA00022833"/>
    </source>
</evidence>
<evidence type="ECO:0000256" key="8">
    <source>
        <dbReference type="ARBA" id="ARBA00042978"/>
    </source>
</evidence>
<proteinExistence type="inferred from homology"/>
<accession>A0A443SQT4</accession>
<dbReference type="VEuPathDB" id="VectorBase:LDEU002181"/>
<evidence type="ECO:0000313" key="12">
    <source>
        <dbReference type="EMBL" id="RWS29863.1"/>
    </source>
</evidence>
<evidence type="ECO:0000256" key="3">
    <source>
        <dbReference type="ARBA" id="ARBA00022801"/>
    </source>
</evidence>
<dbReference type="InterPro" id="IPR051156">
    <property type="entry name" value="Mito/Outer_Membr_Metalloprot"/>
</dbReference>
<gene>
    <name evidence="12" type="ORF">B4U80_02338</name>
</gene>
<evidence type="ECO:0000256" key="6">
    <source>
        <dbReference type="ARBA" id="ARBA00038233"/>
    </source>
</evidence>
<dbReference type="GO" id="GO:0034982">
    <property type="term" value="P:mitochondrial protein processing"/>
    <property type="evidence" value="ECO:0007669"/>
    <property type="project" value="TreeGrafter"/>
</dbReference>
<keyword evidence="13" id="KW-1185">Reference proteome</keyword>
<evidence type="ECO:0000313" key="13">
    <source>
        <dbReference type="Proteomes" id="UP000288716"/>
    </source>
</evidence>
<dbReference type="EMBL" id="NCKV01000737">
    <property type="protein sequence ID" value="RWS29863.1"/>
    <property type="molecule type" value="Genomic_DNA"/>
</dbReference>
<dbReference type="GO" id="GO:0005743">
    <property type="term" value="C:mitochondrial inner membrane"/>
    <property type="evidence" value="ECO:0007669"/>
    <property type="project" value="TreeGrafter"/>
</dbReference>
<keyword evidence="10" id="KW-1133">Transmembrane helix</keyword>
<evidence type="ECO:0000259" key="11">
    <source>
        <dbReference type="Pfam" id="PF01435"/>
    </source>
</evidence>
<dbReference type="Pfam" id="PF01435">
    <property type="entry name" value="Peptidase_M48"/>
    <property type="match status" value="1"/>
</dbReference>
<dbReference type="InterPro" id="IPR001915">
    <property type="entry name" value="Peptidase_M48"/>
</dbReference>
<comment type="similarity">
    <text evidence="6 9">Belongs to the peptidase M48 family.</text>
</comment>
<evidence type="ECO:0000256" key="1">
    <source>
        <dbReference type="ARBA" id="ARBA00022670"/>
    </source>
</evidence>
<dbReference type="CDD" id="cd07331">
    <property type="entry name" value="M48C_Oma1_like"/>
    <property type="match status" value="1"/>
</dbReference>
<dbReference type="Proteomes" id="UP000288716">
    <property type="component" value="Unassembled WGS sequence"/>
</dbReference>
<keyword evidence="10" id="KW-0472">Membrane</keyword>
<name>A0A443SQT4_9ACAR</name>
<keyword evidence="4 9" id="KW-0862">Zinc</keyword>
<evidence type="ECO:0000256" key="5">
    <source>
        <dbReference type="ARBA" id="ARBA00023049"/>
    </source>
</evidence>
<keyword evidence="2" id="KW-0479">Metal-binding</keyword>
<evidence type="ECO:0000256" key="9">
    <source>
        <dbReference type="RuleBase" id="RU003983"/>
    </source>
</evidence>
<reference evidence="12 13" key="1">
    <citation type="journal article" date="2018" name="Gigascience">
        <title>Genomes of trombidid mites reveal novel predicted allergens and laterally-transferred genes associated with secondary metabolism.</title>
        <authorList>
            <person name="Dong X."/>
            <person name="Chaisiri K."/>
            <person name="Xia D."/>
            <person name="Armstrong S.D."/>
            <person name="Fang Y."/>
            <person name="Donnelly M.J."/>
            <person name="Kadowaki T."/>
            <person name="McGarry J.W."/>
            <person name="Darby A.C."/>
            <person name="Makepeace B.L."/>
        </authorList>
    </citation>
    <scope>NUCLEOTIDE SEQUENCE [LARGE SCALE GENOMIC DNA]</scope>
    <source>
        <strain evidence="12">UoL-UT</strain>
    </source>
</reference>
<dbReference type="AlphaFoldDB" id="A0A443SQT4"/>
<evidence type="ECO:0000256" key="10">
    <source>
        <dbReference type="SAM" id="Phobius"/>
    </source>
</evidence>
<feature type="domain" description="Peptidase M48" evidence="11">
    <location>
        <begin position="147"/>
        <end position="342"/>
    </location>
</feature>
<protein>
    <recommendedName>
        <fullName evidence="7">Metalloendopeptidase OMA1, mitochondrial</fullName>
    </recommendedName>
    <alternativeName>
        <fullName evidence="8">Overlapping with the m-AAA protease 1 homolog</fullName>
    </alternativeName>
</protein>
<dbReference type="Gene3D" id="3.30.2010.10">
    <property type="entry name" value="Metalloproteases ('zincins'), catalytic domain"/>
    <property type="match status" value="1"/>
</dbReference>
<feature type="transmembrane region" description="Helical" evidence="10">
    <location>
        <begin position="78"/>
        <end position="95"/>
    </location>
</feature>
<organism evidence="12 13">
    <name type="scientific">Leptotrombidium deliense</name>
    <dbReference type="NCBI Taxonomy" id="299467"/>
    <lineage>
        <taxon>Eukaryota</taxon>
        <taxon>Metazoa</taxon>
        <taxon>Ecdysozoa</taxon>
        <taxon>Arthropoda</taxon>
        <taxon>Chelicerata</taxon>
        <taxon>Arachnida</taxon>
        <taxon>Acari</taxon>
        <taxon>Acariformes</taxon>
        <taxon>Trombidiformes</taxon>
        <taxon>Prostigmata</taxon>
        <taxon>Anystina</taxon>
        <taxon>Parasitengona</taxon>
        <taxon>Trombiculoidea</taxon>
        <taxon>Trombiculidae</taxon>
        <taxon>Leptotrombidium</taxon>
    </lineage>
</organism>
<keyword evidence="3 9" id="KW-0378">Hydrolase</keyword>
<evidence type="ECO:0000256" key="2">
    <source>
        <dbReference type="ARBA" id="ARBA00022723"/>
    </source>
</evidence>
<dbReference type="PANTHER" id="PTHR22726:SF1">
    <property type="entry name" value="METALLOENDOPEPTIDASE OMA1, MITOCHONDRIAL"/>
    <property type="match status" value="1"/>
</dbReference>